<dbReference type="PANTHER" id="PTHR43304:SF1">
    <property type="entry name" value="PAC DOMAIN-CONTAINING PROTEIN"/>
    <property type="match status" value="1"/>
</dbReference>
<evidence type="ECO:0000256" key="1">
    <source>
        <dbReference type="ARBA" id="ARBA00000085"/>
    </source>
</evidence>
<keyword evidence="4" id="KW-0808">Transferase</keyword>
<dbReference type="CDD" id="cd00130">
    <property type="entry name" value="PAS"/>
    <property type="match status" value="1"/>
</dbReference>
<dbReference type="PRINTS" id="PR00344">
    <property type="entry name" value="BCTRLSENSOR"/>
</dbReference>
<dbReference type="NCBIfam" id="TIGR02938">
    <property type="entry name" value="nifL_nitrog"/>
    <property type="match status" value="1"/>
</dbReference>
<dbReference type="SMART" id="SM00387">
    <property type="entry name" value="HATPase_c"/>
    <property type="match status" value="1"/>
</dbReference>
<feature type="domain" description="PAC" evidence="8">
    <location>
        <begin position="93"/>
        <end position="147"/>
    </location>
</feature>
<evidence type="ECO:0000259" key="6">
    <source>
        <dbReference type="PROSITE" id="PS50109"/>
    </source>
</evidence>
<keyword evidence="3" id="KW-0597">Phosphoprotein</keyword>
<dbReference type="SMART" id="SM00091">
    <property type="entry name" value="PAS"/>
    <property type="match status" value="2"/>
</dbReference>
<evidence type="ECO:0000256" key="4">
    <source>
        <dbReference type="ARBA" id="ARBA00022679"/>
    </source>
</evidence>
<name>A0A4R1B4Z4_9PROT</name>
<dbReference type="GO" id="GO:0007165">
    <property type="term" value="P:signal transduction"/>
    <property type="evidence" value="ECO:0007669"/>
    <property type="project" value="InterPro"/>
</dbReference>
<dbReference type="Pfam" id="PF13188">
    <property type="entry name" value="PAS_8"/>
    <property type="match status" value="1"/>
</dbReference>
<comment type="caution">
    <text evidence="9">The sequence shown here is derived from an EMBL/GenBank/DDBJ whole genome shotgun (WGS) entry which is preliminary data.</text>
</comment>
<protein>
    <recommendedName>
        <fullName evidence="2">histidine kinase</fullName>
        <ecNumber evidence="2">2.7.13.3</ecNumber>
    </recommendedName>
</protein>
<comment type="catalytic activity">
    <reaction evidence="1">
        <text>ATP + protein L-histidine = ADP + protein N-phospho-L-histidine.</text>
        <dbReference type="EC" id="2.7.13.3"/>
    </reaction>
</comment>
<organism evidence="9 10">
    <name type="scientific">Parasulfuritortus cantonensis</name>
    <dbReference type="NCBI Taxonomy" id="2528202"/>
    <lineage>
        <taxon>Bacteria</taxon>
        <taxon>Pseudomonadati</taxon>
        <taxon>Pseudomonadota</taxon>
        <taxon>Betaproteobacteria</taxon>
        <taxon>Nitrosomonadales</taxon>
        <taxon>Thiobacillaceae</taxon>
        <taxon>Parasulfuritortus</taxon>
    </lineage>
</organism>
<evidence type="ECO:0000256" key="2">
    <source>
        <dbReference type="ARBA" id="ARBA00012438"/>
    </source>
</evidence>
<feature type="domain" description="PAS" evidence="7">
    <location>
        <begin position="22"/>
        <end position="68"/>
    </location>
</feature>
<dbReference type="GO" id="GO:0006355">
    <property type="term" value="P:regulation of DNA-templated transcription"/>
    <property type="evidence" value="ECO:0007669"/>
    <property type="project" value="InterPro"/>
</dbReference>
<keyword evidence="10" id="KW-1185">Reference proteome</keyword>
<evidence type="ECO:0000256" key="5">
    <source>
        <dbReference type="ARBA" id="ARBA00022777"/>
    </source>
</evidence>
<dbReference type="InterPro" id="IPR036890">
    <property type="entry name" value="HATPase_C_sf"/>
</dbReference>
<evidence type="ECO:0000313" key="9">
    <source>
        <dbReference type="EMBL" id="TCJ11517.1"/>
    </source>
</evidence>
<evidence type="ECO:0000313" key="10">
    <source>
        <dbReference type="Proteomes" id="UP000295443"/>
    </source>
</evidence>
<dbReference type="InterPro" id="IPR003594">
    <property type="entry name" value="HATPase_dom"/>
</dbReference>
<dbReference type="InterPro" id="IPR052162">
    <property type="entry name" value="Sensor_kinase/Photoreceptor"/>
</dbReference>
<gene>
    <name evidence="9" type="primary">nifL</name>
    <name evidence="9" type="ORF">EZJ19_15285</name>
</gene>
<dbReference type="InterPro" id="IPR004358">
    <property type="entry name" value="Sig_transdc_His_kin-like_C"/>
</dbReference>
<dbReference type="EC" id="2.7.13.3" evidence="2"/>
<sequence>MNRFMNESSRSQPEEGAEPSIPLEIFREVVEQAALAISITDAHAHILYCNPAFQRVTGYSTAEIVGRNESVLSYKVTPKLVYESLWAQILRQRAWNGLLVNRRKDGSRYLAELTITPVVGDSGKTSHYLGMHRDVTEVHRLERQVQNQKAMIESVVDAAPVAIVMLDERERVVLDNQEYKKLIGELGQEPAATLLGALHADLGEEFEQGRLTGRGFTGREVRHVGRSRKARWFACSGSWIEEQDGSADAFYEPVRHQYLLLVIQDITALKEQQEAIRVNALRAVLAEQERIQALRETLFGAIYQLQAPFNMLAAAVRMLERQPGGSVADSLSASLAEALDKGNATLDTLRACIPSQSDENITPVDLNAMLKDLLRLFTPRLLADGITVEWQPAGLPLVSGRPTRLATLFKALLENAIEAIHDNRGGRRELKVSTATKPDWVEVVIEDSGPGIPEEWRYKVFEPFFTTKGADRQHIGMGLCSAQDVLTSHGGLIELADAPAGGCRARVQLPTT</sequence>
<dbReference type="InterPro" id="IPR035965">
    <property type="entry name" value="PAS-like_dom_sf"/>
</dbReference>
<dbReference type="OrthoDB" id="8579121at2"/>
<accession>A0A4R1B4Z4</accession>
<dbReference type="AlphaFoldDB" id="A0A4R1B4Z4"/>
<dbReference type="InterPro" id="IPR005467">
    <property type="entry name" value="His_kinase_dom"/>
</dbReference>
<dbReference type="PROSITE" id="PS50113">
    <property type="entry name" value="PAC"/>
    <property type="match status" value="1"/>
</dbReference>
<evidence type="ECO:0000259" key="8">
    <source>
        <dbReference type="PROSITE" id="PS50113"/>
    </source>
</evidence>
<dbReference type="Pfam" id="PF02518">
    <property type="entry name" value="HATPase_c"/>
    <property type="match status" value="1"/>
</dbReference>
<dbReference type="SUPFAM" id="SSF55874">
    <property type="entry name" value="ATPase domain of HSP90 chaperone/DNA topoisomerase II/histidine kinase"/>
    <property type="match status" value="1"/>
</dbReference>
<dbReference type="PANTHER" id="PTHR43304">
    <property type="entry name" value="PHYTOCHROME-LIKE PROTEIN CPH1"/>
    <property type="match status" value="1"/>
</dbReference>
<dbReference type="SUPFAM" id="SSF55785">
    <property type="entry name" value="PYP-like sensor domain (PAS domain)"/>
    <property type="match status" value="2"/>
</dbReference>
<dbReference type="InterPro" id="IPR000014">
    <property type="entry name" value="PAS"/>
</dbReference>
<evidence type="ECO:0000256" key="3">
    <source>
        <dbReference type="ARBA" id="ARBA00022553"/>
    </source>
</evidence>
<dbReference type="GO" id="GO:0009399">
    <property type="term" value="P:nitrogen fixation"/>
    <property type="evidence" value="ECO:0007669"/>
    <property type="project" value="InterPro"/>
</dbReference>
<dbReference type="NCBIfam" id="TIGR00229">
    <property type="entry name" value="sensory_box"/>
    <property type="match status" value="1"/>
</dbReference>
<reference evidence="9 10" key="1">
    <citation type="submission" date="2019-03" db="EMBL/GenBank/DDBJ databases">
        <title>Genome sequence of Thiobacillaceae bacterium LSR1, a sulfur-oxidizing bacterium isolated from freshwater sediment.</title>
        <authorList>
            <person name="Li S."/>
        </authorList>
    </citation>
    <scope>NUCLEOTIDE SEQUENCE [LARGE SCALE GENOMIC DNA]</scope>
    <source>
        <strain evidence="9 10">LSR1</strain>
    </source>
</reference>
<dbReference type="GO" id="GO:0004673">
    <property type="term" value="F:protein histidine kinase activity"/>
    <property type="evidence" value="ECO:0007669"/>
    <property type="project" value="UniProtKB-EC"/>
</dbReference>
<dbReference type="InterPro" id="IPR013767">
    <property type="entry name" value="PAS_fold"/>
</dbReference>
<dbReference type="InterPro" id="IPR000700">
    <property type="entry name" value="PAS-assoc_C"/>
</dbReference>
<dbReference type="EMBL" id="SJZB01000053">
    <property type="protein sequence ID" value="TCJ11517.1"/>
    <property type="molecule type" value="Genomic_DNA"/>
</dbReference>
<keyword evidence="5" id="KW-0418">Kinase</keyword>
<dbReference type="Pfam" id="PF00989">
    <property type="entry name" value="PAS"/>
    <property type="match status" value="1"/>
</dbReference>
<dbReference type="SMART" id="SM00086">
    <property type="entry name" value="PAC"/>
    <property type="match status" value="1"/>
</dbReference>
<proteinExistence type="predicted"/>
<feature type="domain" description="Histidine kinase" evidence="6">
    <location>
        <begin position="300"/>
        <end position="512"/>
    </location>
</feature>
<dbReference type="Proteomes" id="UP000295443">
    <property type="component" value="Unassembled WGS sequence"/>
</dbReference>
<dbReference type="Gene3D" id="3.30.450.20">
    <property type="entry name" value="PAS domain"/>
    <property type="match status" value="2"/>
</dbReference>
<evidence type="ECO:0000259" key="7">
    <source>
        <dbReference type="PROSITE" id="PS50112"/>
    </source>
</evidence>
<dbReference type="InterPro" id="IPR014285">
    <property type="entry name" value="N_fixation_neg-reg_NifL"/>
</dbReference>
<dbReference type="Gene3D" id="3.30.565.10">
    <property type="entry name" value="Histidine kinase-like ATPase, C-terminal domain"/>
    <property type="match status" value="1"/>
</dbReference>
<dbReference type="PROSITE" id="PS50112">
    <property type="entry name" value="PAS"/>
    <property type="match status" value="1"/>
</dbReference>
<dbReference type="InterPro" id="IPR001610">
    <property type="entry name" value="PAC"/>
</dbReference>
<dbReference type="PROSITE" id="PS50109">
    <property type="entry name" value="HIS_KIN"/>
    <property type="match status" value="1"/>
</dbReference>